<dbReference type="Pfam" id="PF00196">
    <property type="entry name" value="GerE"/>
    <property type="match status" value="1"/>
</dbReference>
<accession>A0AAJ1AKQ2</accession>
<feature type="non-terminal residue" evidence="2">
    <location>
        <position position="137"/>
    </location>
</feature>
<dbReference type="EMBL" id="JAIOIU010000093">
    <property type="protein sequence ID" value="MBZ0159977.1"/>
    <property type="molecule type" value="Genomic_DNA"/>
</dbReference>
<dbReference type="PRINTS" id="PR00038">
    <property type="entry name" value="HTHLUXR"/>
</dbReference>
<dbReference type="AlphaFoldDB" id="A0AAJ1AKQ2"/>
<reference evidence="2 3" key="1">
    <citation type="journal article" date="2021" name="bioRxiv">
        <title>Unraveling nitrogen, sulfur and carbon metabolic pathways and microbial community transcriptional responses to substrate deprivation and toxicity stresses in a bioreactor mimicking anoxic brackish coastal sediment conditions.</title>
        <authorList>
            <person name="Martins P.D."/>
            <person name="Echeveste M.J."/>
            <person name="Arshad A."/>
            <person name="Kurth J."/>
            <person name="Ouboter H."/>
            <person name="Jetten M.S.M."/>
            <person name="Welte C.U."/>
        </authorList>
    </citation>
    <scope>NUCLEOTIDE SEQUENCE [LARGE SCALE GENOMIC DNA]</scope>
    <source>
        <strain evidence="2">MAG_38</strain>
    </source>
</reference>
<organism evidence="2 3">
    <name type="scientific">Candidatus Methylomirabilis tolerans</name>
    <dbReference type="NCBI Taxonomy" id="3123416"/>
    <lineage>
        <taxon>Bacteria</taxon>
        <taxon>Candidatus Methylomirabilota</taxon>
        <taxon>Candidatus Methylomirabilia</taxon>
        <taxon>Candidatus Methylomirabilales</taxon>
        <taxon>Candidatus Methylomirabilaceae</taxon>
        <taxon>Candidatus Methylomirabilis</taxon>
    </lineage>
</organism>
<evidence type="ECO:0000313" key="3">
    <source>
        <dbReference type="Proteomes" id="UP001197609"/>
    </source>
</evidence>
<dbReference type="Gene3D" id="1.10.10.10">
    <property type="entry name" value="Winged helix-like DNA-binding domain superfamily/Winged helix DNA-binding domain"/>
    <property type="match status" value="1"/>
</dbReference>
<comment type="caution">
    <text evidence="2">The sequence shown here is derived from an EMBL/GenBank/DDBJ whole genome shotgun (WGS) entry which is preliminary data.</text>
</comment>
<dbReference type="GO" id="GO:0006355">
    <property type="term" value="P:regulation of DNA-templated transcription"/>
    <property type="evidence" value="ECO:0007669"/>
    <property type="project" value="InterPro"/>
</dbReference>
<dbReference type="SUPFAM" id="SSF46894">
    <property type="entry name" value="C-terminal effector domain of the bipartite response regulators"/>
    <property type="match status" value="1"/>
</dbReference>
<gene>
    <name evidence="2" type="ORF">K8G79_07570</name>
</gene>
<dbReference type="Proteomes" id="UP001197609">
    <property type="component" value="Unassembled WGS sequence"/>
</dbReference>
<dbReference type="PROSITE" id="PS50043">
    <property type="entry name" value="HTH_LUXR_2"/>
    <property type="match status" value="1"/>
</dbReference>
<dbReference type="InterPro" id="IPR000792">
    <property type="entry name" value="Tscrpt_reg_LuxR_C"/>
</dbReference>
<evidence type="ECO:0000313" key="2">
    <source>
        <dbReference type="EMBL" id="MBZ0159977.1"/>
    </source>
</evidence>
<proteinExistence type="predicted"/>
<evidence type="ECO:0000259" key="1">
    <source>
        <dbReference type="PROSITE" id="PS50043"/>
    </source>
</evidence>
<dbReference type="GO" id="GO:0003677">
    <property type="term" value="F:DNA binding"/>
    <property type="evidence" value="ECO:0007669"/>
    <property type="project" value="InterPro"/>
</dbReference>
<dbReference type="InterPro" id="IPR036388">
    <property type="entry name" value="WH-like_DNA-bd_sf"/>
</dbReference>
<dbReference type="InterPro" id="IPR016032">
    <property type="entry name" value="Sig_transdc_resp-reg_C-effctor"/>
</dbReference>
<protein>
    <submittedName>
        <fullName evidence="2">LuxR family transcriptional regulator</fullName>
    </submittedName>
</protein>
<feature type="domain" description="HTH luxR-type" evidence="1">
    <location>
        <begin position="104"/>
        <end position="137"/>
    </location>
</feature>
<sequence>MEKSGRGVVLLGRDGRIRLISPRAQEWFAEYFERPGREDGRLPEPLRSFIQQEDALLSSTNAALLARIPLRIQRDRKCLLILHLCDTERCLLVLEERQTIPELAPFKSYALTKREAEVLHWVVQGKTNTEIGVILAV</sequence>
<name>A0AAJ1AKQ2_9BACT</name>